<proteinExistence type="predicted"/>
<organism evidence="3 4">
    <name type="scientific">Neoarthrinium moseri</name>
    <dbReference type="NCBI Taxonomy" id="1658444"/>
    <lineage>
        <taxon>Eukaryota</taxon>
        <taxon>Fungi</taxon>
        <taxon>Dikarya</taxon>
        <taxon>Ascomycota</taxon>
        <taxon>Pezizomycotina</taxon>
        <taxon>Sordariomycetes</taxon>
        <taxon>Xylariomycetidae</taxon>
        <taxon>Amphisphaeriales</taxon>
        <taxon>Apiosporaceae</taxon>
        <taxon>Neoarthrinium</taxon>
    </lineage>
</organism>
<dbReference type="InterPro" id="IPR053018">
    <property type="entry name" value="Elsinochrome_Biosynth-Asso"/>
</dbReference>
<dbReference type="PANTHER" id="PTHR37577">
    <property type="entry name" value="INTEGRAL MEMBRANE PROTEIN"/>
    <property type="match status" value="1"/>
</dbReference>
<feature type="region of interest" description="Disordered" evidence="1">
    <location>
        <begin position="504"/>
        <end position="609"/>
    </location>
</feature>
<dbReference type="Proteomes" id="UP000829685">
    <property type="component" value="Unassembled WGS sequence"/>
</dbReference>
<evidence type="ECO:0000256" key="1">
    <source>
        <dbReference type="SAM" id="MobiDB-lite"/>
    </source>
</evidence>
<protein>
    <submittedName>
        <fullName evidence="3">Uncharacterized protein</fullName>
    </submittedName>
</protein>
<keyword evidence="2" id="KW-0812">Transmembrane</keyword>
<feature type="transmembrane region" description="Helical" evidence="2">
    <location>
        <begin position="169"/>
        <end position="188"/>
    </location>
</feature>
<feature type="region of interest" description="Disordered" evidence="1">
    <location>
        <begin position="438"/>
        <end position="477"/>
    </location>
</feature>
<reference evidence="3" key="1">
    <citation type="submission" date="2021-03" db="EMBL/GenBank/DDBJ databases">
        <title>Revisited historic fungal species revealed as producer of novel bioactive compounds through whole genome sequencing and comparative genomics.</title>
        <authorList>
            <person name="Vignolle G.A."/>
            <person name="Hochenegger N."/>
            <person name="Mach R.L."/>
            <person name="Mach-Aigner A.R."/>
            <person name="Javad Rahimi M."/>
            <person name="Salim K.A."/>
            <person name="Chan C.M."/>
            <person name="Lim L.B.L."/>
            <person name="Cai F."/>
            <person name="Druzhinina I.S."/>
            <person name="U'Ren J.M."/>
            <person name="Derntl C."/>
        </authorList>
    </citation>
    <scope>NUCLEOTIDE SEQUENCE</scope>
    <source>
        <strain evidence="3">TUCIM 5799</strain>
    </source>
</reference>
<sequence>MGAFVSVETCETHYNVLPNCSLPEQENGNQHKYDYIGEYTRGTFEADPDIAGIGILGVFLGVTCFALFISLLDIFWQSAKSLGWKQTLPREQRVGKTSFTDILETVVLACSDQQVFTGAAYALTLRYWRGCTISAYHYNVVANMMLLTCATHLMSVTIVRNYWKYPWLAFLRVICISGVFLVTGLLMVNQNAADGKIKFPTGLPAANETDSLLFLPAACFQSSKSPFVATLQNTTSSANAFFLGTLQDSTPSNFIQGWNWYIVILLFYGAAIIAEFIRFCRRGRSRPGWRGRLGARISRFMKPKSWQRKTVSFIFLIYLLGGAGISCTAVIKSGSYIFALRSWVDKSGWIALENDGNPENDATSFGQLVPIFLSALVLFTFAQTISDKITAHGTAKHKGEKPPPQEGTLAYFDPSTYNIMESGAGEMKYNGHSIATPGTIDLESAQPWPANKPMTHITAESGKPSSSTSIERPEAQHQISEPMLAGNAIASAIAFGIDPVAAPATPGTPQWDSPHGAQHGHQPYGYTKVTAPEESHPATTETLSGSPRPGQDGALQPPMEPPTPLSAGGGSPRPLSAVSALSAQMIPLPETPEPRLEATEPHLVPGVAK</sequence>
<keyword evidence="2" id="KW-0472">Membrane</keyword>
<keyword evidence="2" id="KW-1133">Transmembrane helix</keyword>
<gene>
    <name evidence="3" type="ORF">JX265_009324</name>
</gene>
<feature type="transmembrane region" description="Helical" evidence="2">
    <location>
        <begin position="258"/>
        <end position="277"/>
    </location>
</feature>
<comment type="caution">
    <text evidence="3">The sequence shown here is derived from an EMBL/GenBank/DDBJ whole genome shotgun (WGS) entry which is preliminary data.</text>
</comment>
<evidence type="ECO:0000256" key="2">
    <source>
        <dbReference type="SAM" id="Phobius"/>
    </source>
</evidence>
<accession>A0A9P9WFX6</accession>
<evidence type="ECO:0000313" key="3">
    <source>
        <dbReference type="EMBL" id="KAI1861821.1"/>
    </source>
</evidence>
<feature type="transmembrane region" description="Helical" evidence="2">
    <location>
        <begin position="50"/>
        <end position="76"/>
    </location>
</feature>
<dbReference type="AlphaFoldDB" id="A0A9P9WFX6"/>
<dbReference type="EMBL" id="JAFIMR010000028">
    <property type="protein sequence ID" value="KAI1861821.1"/>
    <property type="molecule type" value="Genomic_DNA"/>
</dbReference>
<dbReference type="PANTHER" id="PTHR37577:SF1">
    <property type="entry name" value="INTEGRAL MEMBRANE PROTEIN"/>
    <property type="match status" value="1"/>
</dbReference>
<evidence type="ECO:0000313" key="4">
    <source>
        <dbReference type="Proteomes" id="UP000829685"/>
    </source>
</evidence>
<name>A0A9P9WFX6_9PEZI</name>
<keyword evidence="4" id="KW-1185">Reference proteome</keyword>
<feature type="transmembrane region" description="Helical" evidence="2">
    <location>
        <begin position="311"/>
        <end position="331"/>
    </location>
</feature>